<dbReference type="InterPro" id="IPR006311">
    <property type="entry name" value="TAT_signal"/>
</dbReference>
<accession>A0ABT5MYK1</accession>
<dbReference type="RefSeq" id="WP_273951231.1">
    <property type="nucleotide sequence ID" value="NZ_JAQSIP010000004.1"/>
</dbReference>
<proteinExistence type="inferred from homology"/>
<protein>
    <submittedName>
        <fullName evidence="3">Tripartite tricarboxylate transporter substrate binding protein</fullName>
    </submittedName>
</protein>
<gene>
    <name evidence="3" type="ORF">PSQ40_09935</name>
</gene>
<evidence type="ECO:0000313" key="4">
    <source>
        <dbReference type="Proteomes" id="UP001528673"/>
    </source>
</evidence>
<dbReference type="PROSITE" id="PS51318">
    <property type="entry name" value="TAT"/>
    <property type="match status" value="1"/>
</dbReference>
<dbReference type="EMBL" id="JAQSIP010000004">
    <property type="protein sequence ID" value="MDD0838888.1"/>
    <property type="molecule type" value="Genomic_DNA"/>
</dbReference>
<feature type="chain" id="PRO_5045527047" evidence="2">
    <location>
        <begin position="30"/>
        <end position="327"/>
    </location>
</feature>
<comment type="similarity">
    <text evidence="1">Belongs to the UPF0065 (bug) family.</text>
</comment>
<dbReference type="Proteomes" id="UP001528673">
    <property type="component" value="Unassembled WGS sequence"/>
</dbReference>
<dbReference type="InterPro" id="IPR042100">
    <property type="entry name" value="Bug_dom1"/>
</dbReference>
<dbReference type="Gene3D" id="3.40.190.10">
    <property type="entry name" value="Periplasmic binding protein-like II"/>
    <property type="match status" value="1"/>
</dbReference>
<evidence type="ECO:0000256" key="2">
    <source>
        <dbReference type="SAM" id="SignalP"/>
    </source>
</evidence>
<sequence length="327" mass="34517">MNFTPNRRHLLLQTTLVAGLAAWGGNALAQGYPEKPITFVVPFTAGSATDQLARALANAIGSDGKYSVVVDNKPGANAFIGAQAVAKAKPDGYTVLIATNTTHAANEHLYKKLPYDPIKDFEPITALGRGGQLMVVGAQSPFHSVGDFVKAAKANPGKYSFGAGSSSSRIAGEMFKQLTGTFIVAIPYRSNPPAVTDLIGGQLDLMFTDMATGLPQVKGGKLRALGVTPRQRSPLAPDVPTIEEAGVKGYEATYWFAAYAPAGTPAPVVAKLNELLHKAARGSASTAFYQPTGTEVYLNSPDELRKFQAAESLKWARIIKAAGIEPE</sequence>
<dbReference type="CDD" id="cd07012">
    <property type="entry name" value="PBP2_Bug_TTT"/>
    <property type="match status" value="1"/>
</dbReference>
<evidence type="ECO:0000313" key="3">
    <source>
        <dbReference type="EMBL" id="MDD0838888.1"/>
    </source>
</evidence>
<comment type="caution">
    <text evidence="3">The sequence shown here is derived from an EMBL/GenBank/DDBJ whole genome shotgun (WGS) entry which is preliminary data.</text>
</comment>
<dbReference type="PANTHER" id="PTHR42928">
    <property type="entry name" value="TRICARBOXYLATE-BINDING PROTEIN"/>
    <property type="match status" value="1"/>
</dbReference>
<evidence type="ECO:0000256" key="1">
    <source>
        <dbReference type="ARBA" id="ARBA00006987"/>
    </source>
</evidence>
<dbReference type="Gene3D" id="3.40.190.150">
    <property type="entry name" value="Bordetella uptake gene, domain 1"/>
    <property type="match status" value="1"/>
</dbReference>
<dbReference type="PIRSF" id="PIRSF017082">
    <property type="entry name" value="YflP"/>
    <property type="match status" value="1"/>
</dbReference>
<feature type="signal peptide" evidence="2">
    <location>
        <begin position="1"/>
        <end position="29"/>
    </location>
</feature>
<dbReference type="InterPro" id="IPR005064">
    <property type="entry name" value="BUG"/>
</dbReference>
<keyword evidence="2" id="KW-0732">Signal</keyword>
<dbReference type="PANTHER" id="PTHR42928:SF5">
    <property type="entry name" value="BLR1237 PROTEIN"/>
    <property type="match status" value="1"/>
</dbReference>
<name>A0ABT5MYK1_9BURK</name>
<keyword evidence="4" id="KW-1185">Reference proteome</keyword>
<dbReference type="Pfam" id="PF03401">
    <property type="entry name" value="TctC"/>
    <property type="match status" value="1"/>
</dbReference>
<dbReference type="SUPFAM" id="SSF53850">
    <property type="entry name" value="Periplasmic binding protein-like II"/>
    <property type="match status" value="1"/>
</dbReference>
<organism evidence="3 4">
    <name type="scientific">Curvibacter cyanobacteriorum</name>
    <dbReference type="NCBI Taxonomy" id="3026422"/>
    <lineage>
        <taxon>Bacteria</taxon>
        <taxon>Pseudomonadati</taxon>
        <taxon>Pseudomonadota</taxon>
        <taxon>Betaproteobacteria</taxon>
        <taxon>Burkholderiales</taxon>
        <taxon>Comamonadaceae</taxon>
        <taxon>Curvibacter</taxon>
    </lineage>
</organism>
<reference evidence="3 4" key="1">
    <citation type="submission" date="2023-02" db="EMBL/GenBank/DDBJ databases">
        <title>Bacterial whole genomic sequence of Curvibacter sp. HBC61.</title>
        <authorList>
            <person name="Le V."/>
            <person name="Ko S.-R."/>
            <person name="Ahn C.-Y."/>
            <person name="Oh H.-M."/>
        </authorList>
    </citation>
    <scope>NUCLEOTIDE SEQUENCE [LARGE SCALE GENOMIC DNA]</scope>
    <source>
        <strain evidence="3 4">HBC61</strain>
    </source>
</reference>